<dbReference type="PANTHER" id="PTHR46532">
    <property type="entry name" value="MALE FERTILITY FACTOR KL5"/>
    <property type="match status" value="1"/>
</dbReference>
<dbReference type="EMBL" id="CAJOBH010124012">
    <property type="protein sequence ID" value="CAF4725909.1"/>
    <property type="molecule type" value="Genomic_DNA"/>
</dbReference>
<dbReference type="EMBL" id="CAJOBJ010171333">
    <property type="protein sequence ID" value="CAF4884157.1"/>
    <property type="molecule type" value="Genomic_DNA"/>
</dbReference>
<protein>
    <submittedName>
        <fullName evidence="3">Uncharacterized protein</fullName>
    </submittedName>
</protein>
<dbReference type="GO" id="GO:0005858">
    <property type="term" value="C:axonemal dynein complex"/>
    <property type="evidence" value="ECO:0007669"/>
    <property type="project" value="TreeGrafter"/>
</dbReference>
<evidence type="ECO:0000256" key="1">
    <source>
        <dbReference type="ARBA" id="ARBA00008887"/>
    </source>
</evidence>
<organism evidence="3 5">
    <name type="scientific">Rotaria magnacalcarata</name>
    <dbReference type="NCBI Taxonomy" id="392030"/>
    <lineage>
        <taxon>Eukaryota</taxon>
        <taxon>Metazoa</taxon>
        <taxon>Spiralia</taxon>
        <taxon>Gnathifera</taxon>
        <taxon>Rotifera</taxon>
        <taxon>Eurotatoria</taxon>
        <taxon>Bdelloidea</taxon>
        <taxon>Philodinida</taxon>
        <taxon>Philodinidae</taxon>
        <taxon>Rotaria</taxon>
    </lineage>
</organism>
<dbReference type="Gene3D" id="1.20.920.60">
    <property type="match status" value="1"/>
</dbReference>
<dbReference type="EMBL" id="CAJOBJ010140822">
    <property type="protein sequence ID" value="CAF4762164.1"/>
    <property type="molecule type" value="Genomic_DNA"/>
</dbReference>
<dbReference type="InterPro" id="IPR026983">
    <property type="entry name" value="DHC"/>
</dbReference>
<dbReference type="Proteomes" id="UP000681720">
    <property type="component" value="Unassembled WGS sequence"/>
</dbReference>
<dbReference type="Proteomes" id="UP000681967">
    <property type="component" value="Unassembled WGS sequence"/>
</dbReference>
<comment type="caution">
    <text evidence="3">The sequence shown here is derived from an EMBL/GenBank/DDBJ whole genome shotgun (WGS) entry which is preliminary data.</text>
</comment>
<dbReference type="PANTHER" id="PTHR46532:SF4">
    <property type="entry name" value="AAA+ ATPASE DOMAIN-CONTAINING PROTEIN"/>
    <property type="match status" value="1"/>
</dbReference>
<accession>A0A8S3ATC0</accession>
<feature type="non-terminal residue" evidence="3">
    <location>
        <position position="1"/>
    </location>
</feature>
<proteinExistence type="inferred from homology"/>
<sequence>DPEKPCPKPSWGESLKLMGGSDFLNTLLNFPKDTINAETVELLQPYLLMEDFNLETAKRVS</sequence>
<evidence type="ECO:0000313" key="2">
    <source>
        <dbReference type="EMBL" id="CAF4725909.1"/>
    </source>
</evidence>
<reference evidence="3" key="1">
    <citation type="submission" date="2021-02" db="EMBL/GenBank/DDBJ databases">
        <authorList>
            <person name="Nowell W R."/>
        </authorList>
    </citation>
    <scope>NUCLEOTIDE SEQUENCE</scope>
</reference>
<evidence type="ECO:0000313" key="3">
    <source>
        <dbReference type="EMBL" id="CAF4762164.1"/>
    </source>
</evidence>
<name>A0A8S3ATC0_9BILA</name>
<evidence type="ECO:0000313" key="4">
    <source>
        <dbReference type="EMBL" id="CAF4884157.1"/>
    </source>
</evidence>
<dbReference type="GO" id="GO:0051959">
    <property type="term" value="F:dynein light intermediate chain binding"/>
    <property type="evidence" value="ECO:0007669"/>
    <property type="project" value="InterPro"/>
</dbReference>
<dbReference type="GO" id="GO:0007018">
    <property type="term" value="P:microtubule-based movement"/>
    <property type="evidence" value="ECO:0007669"/>
    <property type="project" value="InterPro"/>
</dbReference>
<feature type="non-terminal residue" evidence="3">
    <location>
        <position position="61"/>
    </location>
</feature>
<gene>
    <name evidence="2" type="ORF">BYL167_LOCUS45070</name>
    <name evidence="3" type="ORF">GIL414_LOCUS45593</name>
    <name evidence="4" type="ORF">GIL414_LOCUS50997</name>
</gene>
<dbReference type="GO" id="GO:0045505">
    <property type="term" value="F:dynein intermediate chain binding"/>
    <property type="evidence" value="ECO:0007669"/>
    <property type="project" value="InterPro"/>
</dbReference>
<dbReference type="AlphaFoldDB" id="A0A8S3ATC0"/>
<evidence type="ECO:0000313" key="5">
    <source>
        <dbReference type="Proteomes" id="UP000681720"/>
    </source>
</evidence>
<comment type="similarity">
    <text evidence="1">Belongs to the dynein heavy chain family.</text>
</comment>